<dbReference type="EMBL" id="BABS01000042">
    <property type="protein sequence ID" value="GAA08629.1"/>
    <property type="molecule type" value="Genomic_DNA"/>
</dbReference>
<organism evidence="1 2">
    <name type="scientific">Acetobacter tropicalis NBRC 101654</name>
    <dbReference type="NCBI Taxonomy" id="749388"/>
    <lineage>
        <taxon>Bacteria</taxon>
        <taxon>Pseudomonadati</taxon>
        <taxon>Pseudomonadota</taxon>
        <taxon>Alphaproteobacteria</taxon>
        <taxon>Acetobacterales</taxon>
        <taxon>Acetobacteraceae</taxon>
        <taxon>Acetobacter</taxon>
    </lineage>
</organism>
<accession>F7VE34</accession>
<evidence type="ECO:0000313" key="1">
    <source>
        <dbReference type="EMBL" id="GAA08629.1"/>
    </source>
</evidence>
<sequence>MPEWLLQKELVFFHEAVRFDPARPVLNEKRPLRELSGRFMSTEYAYACWGTLPDSG</sequence>
<dbReference type="AlphaFoldDB" id="F7VE34"/>
<dbReference type="Proteomes" id="UP000004319">
    <property type="component" value="Unassembled WGS sequence"/>
</dbReference>
<comment type="caution">
    <text evidence="1">The sequence shown here is derived from an EMBL/GenBank/DDBJ whole genome shotgun (WGS) entry which is preliminary data.</text>
</comment>
<name>F7VE34_9PROT</name>
<protein>
    <submittedName>
        <fullName evidence="1">Uncharacterized protein</fullName>
    </submittedName>
</protein>
<gene>
    <name evidence="1" type="ORF">ATPR_1633</name>
</gene>
<evidence type="ECO:0000313" key="2">
    <source>
        <dbReference type="Proteomes" id="UP000004319"/>
    </source>
</evidence>
<reference evidence="1 2" key="1">
    <citation type="journal article" date="2011" name="Biochem. Biophys. Res. Commun.">
        <title>Increased number of Arginine-based salt bridges contributes to the thermotolerance of thermotolerant acetic acid bacteria, Acetobacter tropicalis SKU1100.</title>
        <authorList>
            <person name="Matsutani M."/>
            <person name="Hirakawa H."/>
            <person name="Nishikura M."/>
            <person name="Soemphol W."/>
            <person name="Ali I.A.I."/>
            <person name="Yakushi T."/>
            <person name="Matsushita K."/>
        </authorList>
    </citation>
    <scope>NUCLEOTIDE SEQUENCE [LARGE SCALE GENOMIC DNA]</scope>
    <source>
        <strain evidence="1 2">NBRC 101654</strain>
    </source>
</reference>
<proteinExistence type="predicted"/>